<dbReference type="OrthoDB" id="9807293at2"/>
<keyword evidence="4" id="KW-1003">Cell membrane</keyword>
<evidence type="ECO:0000256" key="7">
    <source>
        <dbReference type="ARBA" id="ARBA00023136"/>
    </source>
</evidence>
<dbReference type="Pfam" id="PF00230">
    <property type="entry name" value="MIP"/>
    <property type="match status" value="1"/>
</dbReference>
<evidence type="ECO:0000313" key="10">
    <source>
        <dbReference type="EMBL" id="RZI46422.1"/>
    </source>
</evidence>
<evidence type="ECO:0000256" key="3">
    <source>
        <dbReference type="ARBA" id="ARBA00022448"/>
    </source>
</evidence>
<evidence type="ECO:0000256" key="9">
    <source>
        <dbReference type="SAM" id="Phobius"/>
    </source>
</evidence>
<evidence type="ECO:0000256" key="5">
    <source>
        <dbReference type="ARBA" id="ARBA00022692"/>
    </source>
</evidence>
<dbReference type="InterPro" id="IPR022357">
    <property type="entry name" value="MIP_CS"/>
</dbReference>
<keyword evidence="3 8" id="KW-0813">Transport</keyword>
<gene>
    <name evidence="10" type="ORF">EQU50_02195</name>
</gene>
<keyword evidence="11" id="KW-1185">Reference proteome</keyword>
<evidence type="ECO:0000256" key="2">
    <source>
        <dbReference type="ARBA" id="ARBA00006175"/>
    </source>
</evidence>
<evidence type="ECO:0008006" key="12">
    <source>
        <dbReference type="Google" id="ProtNLM"/>
    </source>
</evidence>
<dbReference type="EMBL" id="SCFB01000004">
    <property type="protein sequence ID" value="RZI46422.1"/>
    <property type="molecule type" value="Genomic_DNA"/>
</dbReference>
<evidence type="ECO:0000256" key="4">
    <source>
        <dbReference type="ARBA" id="ARBA00022475"/>
    </source>
</evidence>
<dbReference type="PANTHER" id="PTHR19139:SF199">
    <property type="entry name" value="MIP17260P"/>
    <property type="match status" value="1"/>
</dbReference>
<evidence type="ECO:0000256" key="8">
    <source>
        <dbReference type="RuleBase" id="RU000477"/>
    </source>
</evidence>
<protein>
    <recommendedName>
        <fullName evidence="12">Aquaporin</fullName>
    </recommendedName>
</protein>
<organism evidence="10 11">
    <name type="scientific">Candidatus Finniella inopinata</name>
    <dbReference type="NCBI Taxonomy" id="1696036"/>
    <lineage>
        <taxon>Bacteria</taxon>
        <taxon>Pseudomonadati</taxon>
        <taxon>Pseudomonadota</taxon>
        <taxon>Alphaproteobacteria</taxon>
        <taxon>Holosporales</taxon>
        <taxon>Candidatus Paracaedibacteraceae</taxon>
        <taxon>Candidatus Finniella</taxon>
    </lineage>
</organism>
<dbReference type="InterPro" id="IPR023271">
    <property type="entry name" value="Aquaporin-like"/>
</dbReference>
<dbReference type="PANTHER" id="PTHR19139">
    <property type="entry name" value="AQUAPORIN TRANSPORTER"/>
    <property type="match status" value="1"/>
</dbReference>
<evidence type="ECO:0000256" key="6">
    <source>
        <dbReference type="ARBA" id="ARBA00022989"/>
    </source>
</evidence>
<evidence type="ECO:0000313" key="11">
    <source>
        <dbReference type="Proteomes" id="UP000293550"/>
    </source>
</evidence>
<comment type="caution">
    <text evidence="10">The sequence shown here is derived from an EMBL/GenBank/DDBJ whole genome shotgun (WGS) entry which is preliminary data.</text>
</comment>
<dbReference type="PRINTS" id="PR00783">
    <property type="entry name" value="MINTRINSICP"/>
</dbReference>
<comment type="subcellular location">
    <subcellularLocation>
        <location evidence="1">Cell membrane</location>
        <topology evidence="1">Multi-pass membrane protein</topology>
    </subcellularLocation>
</comment>
<evidence type="ECO:0000256" key="1">
    <source>
        <dbReference type="ARBA" id="ARBA00004651"/>
    </source>
</evidence>
<dbReference type="InterPro" id="IPR034294">
    <property type="entry name" value="Aquaporin_transptr"/>
</dbReference>
<name>A0A4Q7DI92_9PROT</name>
<dbReference type="InterPro" id="IPR000425">
    <property type="entry name" value="MIP"/>
</dbReference>
<dbReference type="SUPFAM" id="SSF81338">
    <property type="entry name" value="Aquaporin-like"/>
    <property type="match status" value="1"/>
</dbReference>
<dbReference type="Gene3D" id="1.20.1080.10">
    <property type="entry name" value="Glycerol uptake facilitator protein"/>
    <property type="match status" value="1"/>
</dbReference>
<accession>A0A4Q7DI92</accession>
<dbReference type="RefSeq" id="WP_130153529.1">
    <property type="nucleotide sequence ID" value="NZ_SCFB01000004.1"/>
</dbReference>
<reference evidence="10 11" key="1">
    <citation type="submission" date="2018-10" db="EMBL/GenBank/DDBJ databases">
        <title>An updated phylogeny of the Alphaproteobacteria reveals that the parasitic Rickettsiales and Holosporales have independent origins.</title>
        <authorList>
            <person name="Munoz-Gomez S.A."/>
            <person name="Hess S."/>
            <person name="Burger G."/>
            <person name="Lang B.F."/>
            <person name="Susko E."/>
            <person name="Slamovits C.H."/>
            <person name="Roger A.J."/>
        </authorList>
    </citation>
    <scope>NUCLEOTIDE SEQUENCE [LARGE SCALE GENOMIC DNA]</scope>
    <source>
        <strain evidence="10">HOLO01</strain>
    </source>
</reference>
<proteinExistence type="inferred from homology"/>
<dbReference type="GO" id="GO:0015250">
    <property type="term" value="F:water channel activity"/>
    <property type="evidence" value="ECO:0007669"/>
    <property type="project" value="TreeGrafter"/>
</dbReference>
<keyword evidence="7 9" id="KW-0472">Membrane</keyword>
<comment type="similarity">
    <text evidence="2 8">Belongs to the MIP/aquaporin (TC 1.A.8) family.</text>
</comment>
<keyword evidence="5 8" id="KW-0812">Transmembrane</keyword>
<sequence>MCSNLSKYFAEFIGTLLLIVMGVGAAVLAGSSIGFLGVSLALGLTLMLLAYTLGPVSGCHINPAVTLGLCFSGKF</sequence>
<dbReference type="PROSITE" id="PS00221">
    <property type="entry name" value="MIP"/>
    <property type="match status" value="1"/>
</dbReference>
<dbReference type="AlphaFoldDB" id="A0A4Q7DI92"/>
<feature type="transmembrane region" description="Helical" evidence="9">
    <location>
        <begin position="12"/>
        <end position="29"/>
    </location>
</feature>
<dbReference type="GO" id="GO:0005886">
    <property type="term" value="C:plasma membrane"/>
    <property type="evidence" value="ECO:0007669"/>
    <property type="project" value="UniProtKB-SubCell"/>
</dbReference>
<dbReference type="Proteomes" id="UP000293550">
    <property type="component" value="Unassembled WGS sequence"/>
</dbReference>
<keyword evidence="6 9" id="KW-1133">Transmembrane helix</keyword>